<gene>
    <name evidence="1" type="primary">dsrH</name>
    <name evidence="1" type="ORF">COY37_07080</name>
</gene>
<dbReference type="GO" id="GO:0016740">
    <property type="term" value="F:transferase activity"/>
    <property type="evidence" value="ECO:0007669"/>
    <property type="project" value="UniProtKB-KW"/>
</dbReference>
<proteinExistence type="predicted"/>
<dbReference type="Gene3D" id="3.40.1260.10">
    <property type="entry name" value="DsrEFH-like"/>
    <property type="match status" value="1"/>
</dbReference>
<keyword evidence="1" id="KW-0808">Transferase</keyword>
<accession>A0A2M7T781</accession>
<dbReference type="NCBIfam" id="TIGR03011">
    <property type="entry name" value="sulf_tusB_dsrH"/>
    <property type="match status" value="1"/>
</dbReference>
<dbReference type="SUPFAM" id="SSF75169">
    <property type="entry name" value="DsrEFH-like"/>
    <property type="match status" value="1"/>
</dbReference>
<evidence type="ECO:0000313" key="1">
    <source>
        <dbReference type="EMBL" id="PIZ37711.1"/>
    </source>
</evidence>
<dbReference type="Proteomes" id="UP000230956">
    <property type="component" value="Unassembled WGS sequence"/>
</dbReference>
<dbReference type="Pfam" id="PF04077">
    <property type="entry name" value="DsrH"/>
    <property type="match status" value="1"/>
</dbReference>
<dbReference type="GO" id="GO:0002143">
    <property type="term" value="P:tRNA wobble position uridine thiolation"/>
    <property type="evidence" value="ECO:0007669"/>
    <property type="project" value="InterPro"/>
</dbReference>
<dbReference type="InterPro" id="IPR027396">
    <property type="entry name" value="DsrEFH-like"/>
</dbReference>
<dbReference type="EMBL" id="PFNG01000166">
    <property type="protein sequence ID" value="PIZ37711.1"/>
    <property type="molecule type" value="Genomic_DNA"/>
</dbReference>
<dbReference type="InterPro" id="IPR007215">
    <property type="entry name" value="Sulphur_relay_TusB/DsrH"/>
</dbReference>
<dbReference type="RefSeq" id="WP_286679108.1">
    <property type="nucleotide sequence ID" value="NZ_MNXI01000128.1"/>
</dbReference>
<name>A0A2M7T781_9ACTN</name>
<dbReference type="PANTHER" id="PTHR37526:SF1">
    <property type="entry name" value="PROTEIN TUSB"/>
    <property type="match status" value="1"/>
</dbReference>
<reference evidence="2" key="1">
    <citation type="submission" date="2017-09" db="EMBL/GenBank/DDBJ databases">
        <title>Depth-based differentiation of microbial function through sediment-hosted aquifers and enrichment of novel symbionts in the deep terrestrial subsurface.</title>
        <authorList>
            <person name="Probst A.J."/>
            <person name="Ladd B."/>
            <person name="Jarett J.K."/>
            <person name="Geller-Mcgrath D.E."/>
            <person name="Sieber C.M.K."/>
            <person name="Emerson J.B."/>
            <person name="Anantharaman K."/>
            <person name="Thomas B.C."/>
            <person name="Malmstrom R."/>
            <person name="Stieglmeier M."/>
            <person name="Klingl A."/>
            <person name="Woyke T."/>
            <person name="Ryan C.M."/>
            <person name="Banfield J.F."/>
        </authorList>
    </citation>
    <scope>NUCLEOTIDE SEQUENCE [LARGE SCALE GENOMIC DNA]</scope>
</reference>
<dbReference type="PANTHER" id="PTHR37526">
    <property type="entry name" value="PROTEIN TUSB"/>
    <property type="match status" value="1"/>
</dbReference>
<comment type="caution">
    <text evidence="1">The sequence shown here is derived from an EMBL/GenBank/DDBJ whole genome shotgun (WGS) entry which is preliminary data.</text>
</comment>
<sequence length="97" mass="10674">MLHLVNKSPFASTSLESCLKFATKGAPILLFEDGIYGAMSGTALEAKIKDVMKDHPVYALKEDLMARGIDVVIDGVKTIDYPGFVELVERHKTCTWS</sequence>
<protein>
    <submittedName>
        <fullName evidence="1">Sulfurtransferase complex subunit TusB</fullName>
    </submittedName>
</protein>
<organism evidence="1 2">
    <name type="scientific">Candidatus Aquicultor secundus</name>
    <dbReference type="NCBI Taxonomy" id="1973895"/>
    <lineage>
        <taxon>Bacteria</taxon>
        <taxon>Bacillati</taxon>
        <taxon>Actinomycetota</taxon>
        <taxon>Candidatus Aquicultoria</taxon>
        <taxon>Candidatus Aquicultorales</taxon>
        <taxon>Candidatus Aquicultoraceae</taxon>
        <taxon>Candidatus Aquicultor</taxon>
    </lineage>
</organism>
<dbReference type="GO" id="GO:1990228">
    <property type="term" value="C:sulfurtransferase complex"/>
    <property type="evidence" value="ECO:0007669"/>
    <property type="project" value="TreeGrafter"/>
</dbReference>
<evidence type="ECO:0000313" key="2">
    <source>
        <dbReference type="Proteomes" id="UP000230956"/>
    </source>
</evidence>
<dbReference type="AlphaFoldDB" id="A0A2M7T781"/>